<evidence type="ECO:0000313" key="2">
    <source>
        <dbReference type="EMBL" id="CAI9173700.1"/>
    </source>
</evidence>
<feature type="region of interest" description="Disordered" evidence="1">
    <location>
        <begin position="22"/>
        <end position="55"/>
    </location>
</feature>
<evidence type="ECO:0000256" key="1">
    <source>
        <dbReference type="SAM" id="MobiDB-lite"/>
    </source>
</evidence>
<organism evidence="2 3">
    <name type="scientific">Rangifer tarandus platyrhynchus</name>
    <name type="common">Svalbard reindeer</name>
    <dbReference type="NCBI Taxonomy" id="3082113"/>
    <lineage>
        <taxon>Eukaryota</taxon>
        <taxon>Metazoa</taxon>
        <taxon>Chordata</taxon>
        <taxon>Craniata</taxon>
        <taxon>Vertebrata</taxon>
        <taxon>Euteleostomi</taxon>
        <taxon>Mammalia</taxon>
        <taxon>Eutheria</taxon>
        <taxon>Laurasiatheria</taxon>
        <taxon>Artiodactyla</taxon>
        <taxon>Ruminantia</taxon>
        <taxon>Pecora</taxon>
        <taxon>Cervidae</taxon>
        <taxon>Odocoileinae</taxon>
        <taxon>Rangifer</taxon>
    </lineage>
</organism>
<accession>A0ABN8ZIH0</accession>
<dbReference type="EMBL" id="OX460345">
    <property type="protein sequence ID" value="CAI9173700.1"/>
    <property type="molecule type" value="Genomic_DNA"/>
</dbReference>
<gene>
    <name evidence="2" type="ORF">MRATA1EN1_LOCUS22662</name>
</gene>
<reference evidence="2" key="1">
    <citation type="submission" date="2023-04" db="EMBL/GenBank/DDBJ databases">
        <authorList>
            <consortium name="ELIXIR-Norway"/>
        </authorList>
    </citation>
    <scope>NUCLEOTIDE SEQUENCE [LARGE SCALE GENOMIC DNA]</scope>
</reference>
<keyword evidence="3" id="KW-1185">Reference proteome</keyword>
<name>A0ABN8ZIH0_RANTA</name>
<proteinExistence type="predicted"/>
<evidence type="ECO:0000313" key="3">
    <source>
        <dbReference type="Proteomes" id="UP001176941"/>
    </source>
</evidence>
<feature type="compositionally biased region" description="Polar residues" evidence="1">
    <location>
        <begin position="22"/>
        <end position="37"/>
    </location>
</feature>
<feature type="region of interest" description="Disordered" evidence="1">
    <location>
        <begin position="222"/>
        <end position="241"/>
    </location>
</feature>
<feature type="compositionally biased region" description="Pro residues" evidence="1">
    <location>
        <begin position="227"/>
        <end position="237"/>
    </location>
</feature>
<dbReference type="Proteomes" id="UP001176941">
    <property type="component" value="Chromosome 34"/>
</dbReference>
<sequence length="248" mass="26026">MRWLLGEPGGRLLLCLPRPPCTQQAAHAGQTSPSLDISASPALPEAPQGPFLRRPAYTPVPSLAAFAFSATPRSADCRLDGTMEGGHHPPRPDLRLHFTLLPAEGGRAPALPPPPPPHVEVCGRGDQPRGQLGAVGGPARAGWGGGAETLISGHGDQGLGSFYLGGGHQPTSCPWASLACSVPNRCFLLPFCLHSRPWAIGAPGPRRPGSDPRPRCKARVTWSHASPPAPHPHPTQPKVPEGMFLKVV</sequence>
<protein>
    <submittedName>
        <fullName evidence="2">Uncharacterized protein</fullName>
    </submittedName>
</protein>